<dbReference type="InterPro" id="IPR052759">
    <property type="entry name" value="Metalloprotease_M4"/>
</dbReference>
<dbReference type="Pfam" id="PF01447">
    <property type="entry name" value="Peptidase_M4"/>
    <property type="match status" value="1"/>
</dbReference>
<feature type="domain" description="Peptidase M4" evidence="1">
    <location>
        <begin position="177"/>
        <end position="253"/>
    </location>
</feature>
<organism evidence="2 3">
    <name type="scientific">Streptomyces nojiriensis</name>
    <dbReference type="NCBI Taxonomy" id="66374"/>
    <lineage>
        <taxon>Bacteria</taxon>
        <taxon>Bacillati</taxon>
        <taxon>Actinomycetota</taxon>
        <taxon>Actinomycetes</taxon>
        <taxon>Kitasatosporales</taxon>
        <taxon>Streptomycetaceae</taxon>
        <taxon>Streptomyces</taxon>
    </lineage>
</organism>
<accession>A0ABQ3SMC4</accession>
<sequence length="276" mass="30404">MLTRTGWESHGAMLARQHKSPIFEVTLRGYEALEMIPYSVEGEIPERVRDDILSEAAQRLVDAINALGEAGKVSKDQIQESVRRLQNAQNAATSLRLPPGSGVVPPPLVQERVLAENGEWWLSVDMHVEVPETRPRLSTPATAEMQHIVYDAQGRQAYHWKQLPVLRKSGDEPVGDPAIDDAYDGLVAASTFLRESFDRDFIGKPGVPIRAIVHFGKNFRNAAWDGQAVLLGDGDDQTFSRFSKCVEVIAMEVFKGLPELSPLSYSKQSGAVGVST</sequence>
<dbReference type="GeneID" id="95587297"/>
<dbReference type="Gene3D" id="3.10.170.10">
    <property type="match status" value="1"/>
</dbReference>
<name>A0ABQ3SMC4_9ACTN</name>
<dbReference type="InterPro" id="IPR013856">
    <property type="entry name" value="Peptidase_M4_domain"/>
</dbReference>
<dbReference type="Proteomes" id="UP000613974">
    <property type="component" value="Unassembled WGS sequence"/>
</dbReference>
<comment type="caution">
    <text evidence="2">The sequence shown here is derived from an EMBL/GenBank/DDBJ whole genome shotgun (WGS) entry which is preliminary data.</text>
</comment>
<gene>
    <name evidence="2" type="ORF">Snoj_29030</name>
</gene>
<keyword evidence="3" id="KW-1185">Reference proteome</keyword>
<dbReference type="PANTHER" id="PTHR43579:SF1">
    <property type="entry name" value="NEUTRAL METALLOPROTEINASE"/>
    <property type="match status" value="1"/>
</dbReference>
<dbReference type="EMBL" id="BNEC01000005">
    <property type="protein sequence ID" value="GHI68985.1"/>
    <property type="molecule type" value="Genomic_DNA"/>
</dbReference>
<proteinExistence type="predicted"/>
<protein>
    <recommendedName>
        <fullName evidence="1">Peptidase M4 domain-containing protein</fullName>
    </recommendedName>
</protein>
<evidence type="ECO:0000313" key="3">
    <source>
        <dbReference type="Proteomes" id="UP000613974"/>
    </source>
</evidence>
<dbReference type="RefSeq" id="WP_189747668.1">
    <property type="nucleotide sequence ID" value="NZ_BMRL01000029.1"/>
</dbReference>
<dbReference type="SUPFAM" id="SSF55486">
    <property type="entry name" value="Metalloproteases ('zincins'), catalytic domain"/>
    <property type="match status" value="1"/>
</dbReference>
<reference evidence="3" key="1">
    <citation type="submission" date="2023-07" db="EMBL/GenBank/DDBJ databases">
        <title>Whole genome shotgun sequence of Streptomyces nojiriensis NBRC 13794.</title>
        <authorList>
            <person name="Komaki H."/>
            <person name="Tamura T."/>
        </authorList>
    </citation>
    <scope>NUCLEOTIDE SEQUENCE [LARGE SCALE GENOMIC DNA]</scope>
    <source>
        <strain evidence="3">NBRC 13794</strain>
    </source>
</reference>
<dbReference type="PANTHER" id="PTHR43579">
    <property type="match status" value="1"/>
</dbReference>
<evidence type="ECO:0000313" key="2">
    <source>
        <dbReference type="EMBL" id="GHI68985.1"/>
    </source>
</evidence>
<evidence type="ECO:0000259" key="1">
    <source>
        <dbReference type="Pfam" id="PF01447"/>
    </source>
</evidence>